<dbReference type="AlphaFoldDB" id="A0A0U1M0F0"/>
<dbReference type="Pfam" id="PF20263">
    <property type="entry name" value="LYRM2-like"/>
    <property type="match status" value="1"/>
</dbReference>
<dbReference type="OMA" id="QWRHLFR"/>
<sequence length="363" mass="42250">MLQLLVPPEAWRHMLRATLRECTYLPDPIAKTYMRQYVLHRYRSRAAVFHAKYQELAQNLPTPESTNPVIKSTGSTSTSIERQIRLRRSARKMLRLLEHANKGYKRALERVLMLSYGRIGPKQHKLYSALLRDTGGTKQLNTSKDVEELLAKKDGFRFSEDWEPPKALIEVLKVQRNSPYVKDDRTTRFRFSHIINIPKLNSWLKPMPDVRLRNLRRKWYNRAKTSVLPPLDPSEWDILAGLLQGTVPWKASVRRKRVPSLLEPPPAELSPLESFLLQGAQKGITFDPYVDERPHRITRRFMVRVWEKIYHRTPLSVETPYGTRYKFPTDRRSPPLTLAVKEEEASCLFDGVDKYGHVVESGA</sequence>
<name>A0A0U1M0F0_TALIS</name>
<keyword evidence="3" id="KW-1185">Reference proteome</keyword>
<reference evidence="2 3" key="1">
    <citation type="submission" date="2015-04" db="EMBL/GenBank/DDBJ databases">
        <authorList>
            <person name="Syromyatnikov M.Y."/>
            <person name="Popov V.N."/>
        </authorList>
    </citation>
    <scope>NUCLEOTIDE SEQUENCE [LARGE SCALE GENOMIC DNA]</scope>
    <source>
        <strain evidence="2">WF-38-12</strain>
    </source>
</reference>
<dbReference type="CDD" id="cd20273">
    <property type="entry name" value="Complex1_LYR_unchar"/>
    <property type="match status" value="1"/>
</dbReference>
<gene>
    <name evidence="2" type="ORF">PISL3812_06063</name>
</gene>
<evidence type="ECO:0000259" key="1">
    <source>
        <dbReference type="Pfam" id="PF20263"/>
    </source>
</evidence>
<feature type="domain" description="LYR motif-containing protein Cup1-like N-terminal" evidence="1">
    <location>
        <begin position="15"/>
        <end position="126"/>
    </location>
</feature>
<dbReference type="Proteomes" id="UP000054383">
    <property type="component" value="Unassembled WGS sequence"/>
</dbReference>
<organism evidence="2 3">
    <name type="scientific">Talaromyces islandicus</name>
    <name type="common">Penicillium islandicum</name>
    <dbReference type="NCBI Taxonomy" id="28573"/>
    <lineage>
        <taxon>Eukaryota</taxon>
        <taxon>Fungi</taxon>
        <taxon>Dikarya</taxon>
        <taxon>Ascomycota</taxon>
        <taxon>Pezizomycotina</taxon>
        <taxon>Eurotiomycetes</taxon>
        <taxon>Eurotiomycetidae</taxon>
        <taxon>Eurotiales</taxon>
        <taxon>Trichocomaceae</taxon>
        <taxon>Talaromyces</taxon>
        <taxon>Talaromyces sect. Islandici</taxon>
    </lineage>
</organism>
<protein>
    <recommendedName>
        <fullName evidence="1">LYR motif-containing protein Cup1-like N-terminal domain-containing protein</fullName>
    </recommendedName>
</protein>
<dbReference type="InterPro" id="IPR046896">
    <property type="entry name" value="Cup1-like_N"/>
</dbReference>
<evidence type="ECO:0000313" key="3">
    <source>
        <dbReference type="Proteomes" id="UP000054383"/>
    </source>
</evidence>
<dbReference type="EMBL" id="CVMT01000005">
    <property type="protein sequence ID" value="CRG89028.1"/>
    <property type="molecule type" value="Genomic_DNA"/>
</dbReference>
<proteinExistence type="predicted"/>
<accession>A0A0U1M0F0</accession>
<dbReference type="OrthoDB" id="5521299at2759"/>
<evidence type="ECO:0000313" key="2">
    <source>
        <dbReference type="EMBL" id="CRG89028.1"/>
    </source>
</evidence>